<gene>
    <name evidence="2" type="ORF">UY55_C0003G0003</name>
</gene>
<reference evidence="2 3" key="1">
    <citation type="journal article" date="2015" name="Nature">
        <title>rRNA introns, odd ribosomes, and small enigmatic genomes across a large radiation of phyla.</title>
        <authorList>
            <person name="Brown C.T."/>
            <person name="Hug L.A."/>
            <person name="Thomas B.C."/>
            <person name="Sharon I."/>
            <person name="Castelle C.J."/>
            <person name="Singh A."/>
            <person name="Wilkins M.J."/>
            <person name="Williams K.H."/>
            <person name="Banfield J.F."/>
        </authorList>
    </citation>
    <scope>NUCLEOTIDE SEQUENCE [LARGE SCALE GENOMIC DNA]</scope>
</reference>
<protein>
    <submittedName>
        <fullName evidence="2">Uncharacterized protein</fullName>
    </submittedName>
</protein>
<keyword evidence="1" id="KW-0472">Membrane</keyword>
<keyword evidence="1" id="KW-1133">Transmembrane helix</keyword>
<evidence type="ECO:0000313" key="2">
    <source>
        <dbReference type="EMBL" id="KKW14787.1"/>
    </source>
</evidence>
<evidence type="ECO:0000256" key="1">
    <source>
        <dbReference type="SAM" id="Phobius"/>
    </source>
</evidence>
<accession>A0A0G1YII4</accession>
<keyword evidence="1" id="KW-0812">Transmembrane</keyword>
<proteinExistence type="predicted"/>
<dbReference type="EMBL" id="LCQK01000003">
    <property type="protein sequence ID" value="KKW14787.1"/>
    <property type="molecule type" value="Genomic_DNA"/>
</dbReference>
<dbReference type="STRING" id="1618665.UY55_C0003G0003"/>
<name>A0A0G1YII4_9BACT</name>
<dbReference type="AlphaFoldDB" id="A0A0G1YII4"/>
<comment type="caution">
    <text evidence="2">The sequence shown here is derived from an EMBL/GenBank/DDBJ whole genome shotgun (WGS) entry which is preliminary data.</text>
</comment>
<feature type="transmembrane region" description="Helical" evidence="1">
    <location>
        <begin position="7"/>
        <end position="33"/>
    </location>
</feature>
<sequence length="134" mass="15373">MINKILTVVLAVVVLVVVVYYLNLLPVSVLAWFHTDYQAVFLTNGQVYFGKLYKEGSRYPILQEVYYLQVTQAPQPIREGETQPQNINLVKLGGELHGPQDEMRVSRDQILFIEDLKADSRVMQAIEQFKSTNQ</sequence>
<organism evidence="2 3">
    <name type="scientific">Candidatus Jorgensenbacteria bacterium GW2011_GWB1_50_10</name>
    <dbReference type="NCBI Taxonomy" id="1618665"/>
    <lineage>
        <taxon>Bacteria</taxon>
        <taxon>Candidatus Joergenseniibacteriota</taxon>
    </lineage>
</organism>
<evidence type="ECO:0000313" key="3">
    <source>
        <dbReference type="Proteomes" id="UP000034224"/>
    </source>
</evidence>
<dbReference type="Proteomes" id="UP000034224">
    <property type="component" value="Unassembled WGS sequence"/>
</dbReference>